<evidence type="ECO:0000256" key="4">
    <source>
        <dbReference type="ARBA" id="ARBA00022777"/>
    </source>
</evidence>
<dbReference type="PROSITE" id="PS00108">
    <property type="entry name" value="PROTEIN_KINASE_ST"/>
    <property type="match status" value="1"/>
</dbReference>
<dbReference type="PANTHER" id="PTHR24342:SF14">
    <property type="entry name" value="DEATH-ASSOCIATED PROTEIN KINASE DAPK-1"/>
    <property type="match status" value="1"/>
</dbReference>
<gene>
    <name evidence="9" type="ORF">RRG08_048260</name>
</gene>
<dbReference type="PROSITE" id="PS50011">
    <property type="entry name" value="PROTEIN_KINASE_DOM"/>
    <property type="match status" value="1"/>
</dbReference>
<dbReference type="Pfam" id="PF00069">
    <property type="entry name" value="Pkinase"/>
    <property type="match status" value="1"/>
</dbReference>
<dbReference type="SUPFAM" id="SSF56112">
    <property type="entry name" value="Protein kinase-like (PK-like)"/>
    <property type="match status" value="1"/>
</dbReference>
<dbReference type="GO" id="GO:0043065">
    <property type="term" value="P:positive regulation of apoptotic process"/>
    <property type="evidence" value="ECO:0007669"/>
    <property type="project" value="TreeGrafter"/>
</dbReference>
<dbReference type="GO" id="GO:0005634">
    <property type="term" value="C:nucleus"/>
    <property type="evidence" value="ECO:0007669"/>
    <property type="project" value="TreeGrafter"/>
</dbReference>
<feature type="region of interest" description="Disordered" evidence="7">
    <location>
        <begin position="590"/>
        <end position="653"/>
    </location>
</feature>
<evidence type="ECO:0000256" key="2">
    <source>
        <dbReference type="ARBA" id="ARBA00022679"/>
    </source>
</evidence>
<accession>A0AAE1DMA3</accession>
<reference evidence="9" key="1">
    <citation type="journal article" date="2023" name="G3 (Bethesda)">
        <title>A reference genome for the long-term kleptoplast-retaining sea slug Elysia crispata morphotype clarki.</title>
        <authorList>
            <person name="Eastman K.E."/>
            <person name="Pendleton A.L."/>
            <person name="Shaikh M.A."/>
            <person name="Suttiyut T."/>
            <person name="Ogas R."/>
            <person name="Tomko P."/>
            <person name="Gavelis G."/>
            <person name="Widhalm J.R."/>
            <person name="Wisecaver J.H."/>
        </authorList>
    </citation>
    <scope>NUCLEOTIDE SEQUENCE</scope>
    <source>
        <strain evidence="9">ECLA1</strain>
    </source>
</reference>
<feature type="binding site" evidence="6">
    <location>
        <position position="48"/>
    </location>
    <ligand>
        <name>ATP</name>
        <dbReference type="ChEBI" id="CHEBI:30616"/>
    </ligand>
</feature>
<keyword evidence="5 6" id="KW-0067">ATP-binding</keyword>
<feature type="domain" description="Protein kinase" evidence="8">
    <location>
        <begin position="15"/>
        <end position="274"/>
    </location>
</feature>
<keyword evidence="2" id="KW-0808">Transferase</keyword>
<dbReference type="EMBL" id="JAWDGP010003357">
    <property type="protein sequence ID" value="KAK3775050.1"/>
    <property type="molecule type" value="Genomic_DNA"/>
</dbReference>
<proteinExistence type="predicted"/>
<dbReference type="PROSITE" id="PS00107">
    <property type="entry name" value="PROTEIN_KINASE_ATP"/>
    <property type="match status" value="1"/>
</dbReference>
<dbReference type="FunFam" id="1.10.510.10:FF:000571">
    <property type="entry name" value="Maternal embryonic leucine zipper kinase"/>
    <property type="match status" value="1"/>
</dbReference>
<evidence type="ECO:0000313" key="9">
    <source>
        <dbReference type="EMBL" id="KAK3775050.1"/>
    </source>
</evidence>
<keyword evidence="4" id="KW-0418">Kinase</keyword>
<dbReference type="InterPro" id="IPR011009">
    <property type="entry name" value="Kinase-like_dom_sf"/>
</dbReference>
<dbReference type="GO" id="GO:0005524">
    <property type="term" value="F:ATP binding"/>
    <property type="evidence" value="ECO:0007669"/>
    <property type="project" value="UniProtKB-UniRule"/>
</dbReference>
<dbReference type="PANTHER" id="PTHR24342">
    <property type="entry name" value="SERINE/THREONINE-PROTEIN KINASE 17"/>
    <property type="match status" value="1"/>
</dbReference>
<organism evidence="9 10">
    <name type="scientific">Elysia crispata</name>
    <name type="common">lettuce slug</name>
    <dbReference type="NCBI Taxonomy" id="231223"/>
    <lineage>
        <taxon>Eukaryota</taxon>
        <taxon>Metazoa</taxon>
        <taxon>Spiralia</taxon>
        <taxon>Lophotrochozoa</taxon>
        <taxon>Mollusca</taxon>
        <taxon>Gastropoda</taxon>
        <taxon>Heterobranchia</taxon>
        <taxon>Euthyneura</taxon>
        <taxon>Panpulmonata</taxon>
        <taxon>Sacoglossa</taxon>
        <taxon>Placobranchoidea</taxon>
        <taxon>Plakobranchidae</taxon>
        <taxon>Elysia</taxon>
    </lineage>
</organism>
<evidence type="ECO:0000313" key="10">
    <source>
        <dbReference type="Proteomes" id="UP001283361"/>
    </source>
</evidence>
<evidence type="ECO:0000256" key="7">
    <source>
        <dbReference type="SAM" id="MobiDB-lite"/>
    </source>
</evidence>
<evidence type="ECO:0000256" key="5">
    <source>
        <dbReference type="ARBA" id="ARBA00022840"/>
    </source>
</evidence>
<keyword evidence="3 6" id="KW-0547">Nucleotide-binding</keyword>
<dbReference type="SMART" id="SM00220">
    <property type="entry name" value="S_TKc"/>
    <property type="match status" value="1"/>
</dbReference>
<dbReference type="GO" id="GO:0035556">
    <property type="term" value="P:intracellular signal transduction"/>
    <property type="evidence" value="ECO:0007669"/>
    <property type="project" value="TreeGrafter"/>
</dbReference>
<dbReference type="AlphaFoldDB" id="A0AAE1DMA3"/>
<feature type="compositionally biased region" description="Polar residues" evidence="7">
    <location>
        <begin position="614"/>
        <end position="640"/>
    </location>
</feature>
<keyword evidence="1" id="KW-0723">Serine/threonine-protein kinase</keyword>
<dbReference type="Proteomes" id="UP001283361">
    <property type="component" value="Unassembled WGS sequence"/>
</dbReference>
<dbReference type="Gene3D" id="1.10.510.10">
    <property type="entry name" value="Transferase(Phosphotransferase) domain 1"/>
    <property type="match status" value="1"/>
</dbReference>
<protein>
    <recommendedName>
        <fullName evidence="8">Protein kinase domain-containing protein</fullName>
    </recommendedName>
</protein>
<feature type="region of interest" description="Disordered" evidence="7">
    <location>
        <begin position="329"/>
        <end position="370"/>
    </location>
</feature>
<dbReference type="GO" id="GO:0004674">
    <property type="term" value="F:protein serine/threonine kinase activity"/>
    <property type="evidence" value="ECO:0007669"/>
    <property type="project" value="UniProtKB-KW"/>
</dbReference>
<evidence type="ECO:0000256" key="6">
    <source>
        <dbReference type="PROSITE-ProRule" id="PRU10141"/>
    </source>
</evidence>
<dbReference type="FunFam" id="3.30.200.20:FF:000042">
    <property type="entry name" value="Aurora kinase A"/>
    <property type="match status" value="1"/>
</dbReference>
<evidence type="ECO:0000256" key="3">
    <source>
        <dbReference type="ARBA" id="ARBA00022741"/>
    </source>
</evidence>
<evidence type="ECO:0000256" key="1">
    <source>
        <dbReference type="ARBA" id="ARBA00022527"/>
    </source>
</evidence>
<dbReference type="InterPro" id="IPR008271">
    <property type="entry name" value="Ser/Thr_kinase_AS"/>
</dbReference>
<dbReference type="Gene3D" id="3.30.200.20">
    <property type="entry name" value="Phosphorylase Kinase, domain 1"/>
    <property type="match status" value="1"/>
</dbReference>
<evidence type="ECO:0000259" key="8">
    <source>
        <dbReference type="PROSITE" id="PS50011"/>
    </source>
</evidence>
<sequence length="653" mass="72157">MDAIAFKREPLEESYEIGDDIGSGHFAVVRRALHKKSGEAFAAKFIRKRRGGGRKGAKAEDIQREVSILRLLDHENVIRLYDVYETGIEVILILELVTGGELFDYISEKDHLGEEEASAFIAQILRGVKHLHDHNIAHLDLKPENIMLRNRSTQSIKLIDFGLAQRIQGKEDIRALMGTAEFVAPEVVSYETLSLATDMWSVGVITYILLSGASPFLGDNQQETYHNITAINFQFDEEYFSNTSELAKDFIEKLFVKMPKKRATVDDCLNHPWIRPKEPLELIKRQSAVINIDNFKAFMARKRWKQSMRVVSLCNRLSKSILLRKSTDTMGSRNTLDEDKPKLLPSVRDQSHESLETAEEAANSDTKPVTSKLVAPDERCADVALVRDHDQKKSDGECLNGFTKSSTPQVTVVKHKEVAGDANCKLVDSASHDMATGKNSSIGSPLSDDLKRQNGLVNLPIKHAVFGDLKPHPDEHPKLTESEGDAQIAVSVPSISPRTNLCPSRHQINLATSATADQGLLTTVKDIANGPPSNKPVIHKTGVTHSSPKTIVSNFSLSPACNQRVLRVSSDVSSGLDDLIIESDDVFYDPQDTKSKRSSVRLTLKPRPAGTPRTAENSRQQSSSDSKMCNGSVSNQQTPTEVKPISLSPSVNS</sequence>
<keyword evidence="10" id="KW-1185">Reference proteome</keyword>
<dbReference type="InterPro" id="IPR000719">
    <property type="entry name" value="Prot_kinase_dom"/>
</dbReference>
<dbReference type="InterPro" id="IPR017441">
    <property type="entry name" value="Protein_kinase_ATP_BS"/>
</dbReference>
<name>A0AAE1DMA3_9GAST</name>
<comment type="caution">
    <text evidence="9">The sequence shown here is derived from an EMBL/GenBank/DDBJ whole genome shotgun (WGS) entry which is preliminary data.</text>
</comment>